<name>A0ABZ1AHC9_AROEV</name>
<dbReference type="EMBL" id="CP141259">
    <property type="protein sequence ID" value="WRL45287.1"/>
    <property type="molecule type" value="Genomic_DNA"/>
</dbReference>
<sequence length="147" mass="16749">MNLLSKLFRTKSPQVHKPSGESKASGELIAELTGGANLVEGRRTWELAEQRKDDLHYMKECCEAELKTMEKAGLVAAPYYFERVAILSRKEKNYEQEVAYCERYIAAVESYYRTDGTEGIADVRKGPRFQAIVKRLKKAKELLGRAE</sequence>
<evidence type="ECO:0000313" key="1">
    <source>
        <dbReference type="EMBL" id="WRL45287.1"/>
    </source>
</evidence>
<proteinExistence type="predicted"/>
<accession>A0ABZ1AHC9</accession>
<gene>
    <name evidence="1" type="ORF">U5817_19070</name>
</gene>
<reference evidence="1 2" key="1">
    <citation type="submission" date="2023-12" db="EMBL/GenBank/DDBJ databases">
        <title>A. evansii MAY27, complete genome.</title>
        <authorList>
            <person name="Wang Y."/>
        </authorList>
    </citation>
    <scope>NUCLEOTIDE SEQUENCE [LARGE SCALE GENOMIC DNA]</scope>
    <source>
        <strain evidence="1 2">MAY27</strain>
    </source>
</reference>
<organism evidence="1 2">
    <name type="scientific">Aromatoleum evansii</name>
    <name type="common">Azoarcus evansii</name>
    <dbReference type="NCBI Taxonomy" id="59406"/>
    <lineage>
        <taxon>Bacteria</taxon>
        <taxon>Pseudomonadati</taxon>
        <taxon>Pseudomonadota</taxon>
        <taxon>Betaproteobacteria</taxon>
        <taxon>Rhodocyclales</taxon>
        <taxon>Rhodocyclaceae</taxon>
        <taxon>Aromatoleum</taxon>
    </lineage>
</organism>
<dbReference type="RefSeq" id="WP_407278457.1">
    <property type="nucleotide sequence ID" value="NZ_CP141259.1"/>
</dbReference>
<protein>
    <submittedName>
        <fullName evidence="1">Uncharacterized protein</fullName>
    </submittedName>
</protein>
<keyword evidence="2" id="KW-1185">Reference proteome</keyword>
<dbReference type="Proteomes" id="UP001626593">
    <property type="component" value="Chromosome"/>
</dbReference>
<evidence type="ECO:0000313" key="2">
    <source>
        <dbReference type="Proteomes" id="UP001626593"/>
    </source>
</evidence>